<dbReference type="Pfam" id="PF03713">
    <property type="entry name" value="DUF305"/>
    <property type="match status" value="1"/>
</dbReference>
<accession>A0ABP6CEC2</accession>
<gene>
    <name evidence="3" type="ORF">GCM10010411_50830</name>
</gene>
<evidence type="ECO:0000259" key="2">
    <source>
        <dbReference type="Pfam" id="PF03713"/>
    </source>
</evidence>
<comment type="caution">
    <text evidence="3">The sequence shown here is derived from an EMBL/GenBank/DDBJ whole genome shotgun (WGS) entry which is preliminary data.</text>
</comment>
<dbReference type="InterPro" id="IPR005183">
    <property type="entry name" value="DUF305_CopM-like"/>
</dbReference>
<protein>
    <submittedName>
        <fullName evidence="3">DUF305 domain-containing protein</fullName>
    </submittedName>
</protein>
<evidence type="ECO:0000256" key="1">
    <source>
        <dbReference type="SAM" id="SignalP"/>
    </source>
</evidence>
<dbReference type="Gene3D" id="1.20.1260.10">
    <property type="match status" value="1"/>
</dbReference>
<evidence type="ECO:0000313" key="4">
    <source>
        <dbReference type="Proteomes" id="UP001501509"/>
    </source>
</evidence>
<organism evidence="3 4">
    <name type="scientific">Actinomadura fulvescens</name>
    <dbReference type="NCBI Taxonomy" id="46160"/>
    <lineage>
        <taxon>Bacteria</taxon>
        <taxon>Bacillati</taxon>
        <taxon>Actinomycetota</taxon>
        <taxon>Actinomycetes</taxon>
        <taxon>Streptosporangiales</taxon>
        <taxon>Thermomonosporaceae</taxon>
        <taxon>Actinomadura</taxon>
    </lineage>
</organism>
<reference evidence="4" key="1">
    <citation type="journal article" date="2019" name="Int. J. Syst. Evol. Microbiol.">
        <title>The Global Catalogue of Microorganisms (GCM) 10K type strain sequencing project: providing services to taxonomists for standard genome sequencing and annotation.</title>
        <authorList>
            <consortium name="The Broad Institute Genomics Platform"/>
            <consortium name="The Broad Institute Genome Sequencing Center for Infectious Disease"/>
            <person name="Wu L."/>
            <person name="Ma J."/>
        </authorList>
    </citation>
    <scope>NUCLEOTIDE SEQUENCE [LARGE SCALE GENOMIC DNA]</scope>
    <source>
        <strain evidence="4">JCM 6833</strain>
    </source>
</reference>
<keyword evidence="1" id="KW-0732">Signal</keyword>
<dbReference type="PANTHER" id="PTHR36933:SF1">
    <property type="entry name" value="SLL0788 PROTEIN"/>
    <property type="match status" value="1"/>
</dbReference>
<name>A0ABP6CEC2_9ACTN</name>
<evidence type="ECO:0000313" key="3">
    <source>
        <dbReference type="EMBL" id="GAA2610271.1"/>
    </source>
</evidence>
<proteinExistence type="predicted"/>
<sequence length="185" mass="20236">MKRGLKRLAICMALALPPSLFLVNGCRDDPPPGTFNSADVMFLQMMVPHHGQGVRIARLAHDRAARPEVRTLAAAIETTQISEIKTMAGWLRSWRRPPTAPAGSHTAHGGMPVTSEAAIERLGETTGAPFERTFLNMLIAHQDDALQLARREAATGTNPQAKDLADRVARSRSAQITQMLTLLRR</sequence>
<feature type="chain" id="PRO_5045631204" evidence="1">
    <location>
        <begin position="23"/>
        <end position="185"/>
    </location>
</feature>
<dbReference type="Proteomes" id="UP001501509">
    <property type="component" value="Unassembled WGS sequence"/>
</dbReference>
<dbReference type="EMBL" id="BAAATD010000007">
    <property type="protein sequence ID" value="GAA2610271.1"/>
    <property type="molecule type" value="Genomic_DNA"/>
</dbReference>
<dbReference type="InterPro" id="IPR012347">
    <property type="entry name" value="Ferritin-like"/>
</dbReference>
<keyword evidence="4" id="KW-1185">Reference proteome</keyword>
<feature type="domain" description="DUF305" evidence="2">
    <location>
        <begin position="39"/>
        <end position="183"/>
    </location>
</feature>
<dbReference type="PANTHER" id="PTHR36933">
    <property type="entry name" value="SLL0788 PROTEIN"/>
    <property type="match status" value="1"/>
</dbReference>
<dbReference type="RefSeq" id="WP_344544738.1">
    <property type="nucleotide sequence ID" value="NZ_BAAATD010000007.1"/>
</dbReference>
<feature type="signal peptide" evidence="1">
    <location>
        <begin position="1"/>
        <end position="22"/>
    </location>
</feature>